<name>A0A8H7AR45_9EURO</name>
<organism evidence="1 2">
    <name type="scientific">Endocarpon pusillum</name>
    <dbReference type="NCBI Taxonomy" id="364733"/>
    <lineage>
        <taxon>Eukaryota</taxon>
        <taxon>Fungi</taxon>
        <taxon>Dikarya</taxon>
        <taxon>Ascomycota</taxon>
        <taxon>Pezizomycotina</taxon>
        <taxon>Eurotiomycetes</taxon>
        <taxon>Chaetothyriomycetidae</taxon>
        <taxon>Verrucariales</taxon>
        <taxon>Verrucariaceae</taxon>
        <taxon>Endocarpon</taxon>
    </lineage>
</organism>
<gene>
    <name evidence="1" type="ORF">GJ744_002727</name>
</gene>
<dbReference type="PANTHER" id="PTHR37542:SF3">
    <property type="entry name" value="PRION-INHIBITION AND PROPAGATION HELO DOMAIN-CONTAINING PROTEIN"/>
    <property type="match status" value="1"/>
</dbReference>
<evidence type="ECO:0000313" key="1">
    <source>
        <dbReference type="EMBL" id="KAF7512014.1"/>
    </source>
</evidence>
<evidence type="ECO:0000313" key="2">
    <source>
        <dbReference type="Proteomes" id="UP000606974"/>
    </source>
</evidence>
<evidence type="ECO:0008006" key="3">
    <source>
        <dbReference type="Google" id="ProtNLM"/>
    </source>
</evidence>
<dbReference type="Proteomes" id="UP000606974">
    <property type="component" value="Unassembled WGS sequence"/>
</dbReference>
<keyword evidence="2" id="KW-1185">Reference proteome</keyword>
<protein>
    <recommendedName>
        <fullName evidence="3">Protein kinase domain-containing protein</fullName>
    </recommendedName>
</protein>
<comment type="caution">
    <text evidence="1">The sequence shown here is derived from an EMBL/GenBank/DDBJ whole genome shotgun (WGS) entry which is preliminary data.</text>
</comment>
<dbReference type="AlphaFoldDB" id="A0A8H7AR45"/>
<accession>A0A8H7AR45</accession>
<dbReference type="OrthoDB" id="1911848at2759"/>
<dbReference type="InterPro" id="IPR038305">
    <property type="entry name" value="HeLo_sf"/>
</dbReference>
<dbReference type="EMBL" id="JAACFV010000015">
    <property type="protein sequence ID" value="KAF7512014.1"/>
    <property type="molecule type" value="Genomic_DNA"/>
</dbReference>
<dbReference type="PANTHER" id="PTHR37542">
    <property type="entry name" value="HELO DOMAIN-CONTAINING PROTEIN-RELATED"/>
    <property type="match status" value="1"/>
</dbReference>
<proteinExistence type="predicted"/>
<dbReference type="Gene3D" id="1.20.120.1020">
    <property type="entry name" value="Prion-inhibition and propagation, HeLo domain"/>
    <property type="match status" value="1"/>
</dbReference>
<reference evidence="1" key="1">
    <citation type="submission" date="2020-02" db="EMBL/GenBank/DDBJ databases">
        <authorList>
            <person name="Palmer J.M."/>
        </authorList>
    </citation>
    <scope>NUCLEOTIDE SEQUENCE</scope>
    <source>
        <strain evidence="1">EPUS1.4</strain>
        <tissue evidence="1">Thallus</tissue>
    </source>
</reference>
<sequence>MRKSRAQIIQQKASTFSKLKRTELDQDKTRRLSADITYFNNALQELLDDAHQLVIKNGMAALLRDLISRSTDGSEVEAIQDFLHEDAVADTAALEAVSQVKQTRLILGVDRRPELTKVKYANLSKFQPVGEDGKREVAEYKTSSSKRTVHSYVLLEWKRVDKKTDQKIKRRIMELALLMGTYSNNGFNSLKCLGFLEWNMPGQHNTYAYVFEIVDLLNVPKQDVAPTPPTPISLRSVLTLPRKPSLTERIAMSLAVAETALQMHTAGWLHKGICADAILFINTEQTSWQKSTSLGPYVAGYEFSRNSFEETETVPFDVKQALYWHPAIRDFNQRSNNLFAKNMTSTL</sequence>